<dbReference type="EMBL" id="BLLF01003114">
    <property type="protein sequence ID" value="GFH26390.1"/>
    <property type="molecule type" value="Genomic_DNA"/>
</dbReference>
<keyword evidence="1" id="KW-0472">Membrane</keyword>
<reference evidence="2 3" key="1">
    <citation type="submission" date="2020-02" db="EMBL/GenBank/DDBJ databases">
        <title>Draft genome sequence of Haematococcus lacustris strain NIES-144.</title>
        <authorList>
            <person name="Morimoto D."/>
            <person name="Nakagawa S."/>
            <person name="Yoshida T."/>
            <person name="Sawayama S."/>
        </authorList>
    </citation>
    <scope>NUCLEOTIDE SEQUENCE [LARGE SCALE GENOMIC DNA]</scope>
    <source>
        <strain evidence="2 3">NIES-144</strain>
    </source>
</reference>
<protein>
    <submittedName>
        <fullName evidence="2">Uncharacterized protein</fullName>
    </submittedName>
</protein>
<feature type="transmembrane region" description="Helical" evidence="1">
    <location>
        <begin position="36"/>
        <end position="53"/>
    </location>
</feature>
<dbReference type="Proteomes" id="UP000485058">
    <property type="component" value="Unassembled WGS sequence"/>
</dbReference>
<keyword evidence="3" id="KW-1185">Reference proteome</keyword>
<evidence type="ECO:0000313" key="3">
    <source>
        <dbReference type="Proteomes" id="UP000485058"/>
    </source>
</evidence>
<name>A0A699ZYQ8_HAELA</name>
<dbReference type="AlphaFoldDB" id="A0A699ZYQ8"/>
<comment type="caution">
    <text evidence="2">The sequence shown here is derived from an EMBL/GenBank/DDBJ whole genome shotgun (WGS) entry which is preliminary data.</text>
</comment>
<evidence type="ECO:0000313" key="2">
    <source>
        <dbReference type="EMBL" id="GFH26390.1"/>
    </source>
</evidence>
<gene>
    <name evidence="2" type="ORF">HaLaN_24534</name>
</gene>
<feature type="transmembrane region" description="Helical" evidence="1">
    <location>
        <begin position="6"/>
        <end position="24"/>
    </location>
</feature>
<sequence>PYTWIFGLVTQLVAGIVILLGQFLPDLVHVWRDSVGHLLLTAVLASLTTAATGY</sequence>
<feature type="non-terminal residue" evidence="2">
    <location>
        <position position="1"/>
    </location>
</feature>
<organism evidence="2 3">
    <name type="scientific">Haematococcus lacustris</name>
    <name type="common">Green alga</name>
    <name type="synonym">Haematococcus pluvialis</name>
    <dbReference type="NCBI Taxonomy" id="44745"/>
    <lineage>
        <taxon>Eukaryota</taxon>
        <taxon>Viridiplantae</taxon>
        <taxon>Chlorophyta</taxon>
        <taxon>core chlorophytes</taxon>
        <taxon>Chlorophyceae</taxon>
        <taxon>CS clade</taxon>
        <taxon>Chlamydomonadales</taxon>
        <taxon>Haematococcaceae</taxon>
        <taxon>Haematococcus</taxon>
    </lineage>
</organism>
<keyword evidence="1" id="KW-0812">Transmembrane</keyword>
<evidence type="ECO:0000256" key="1">
    <source>
        <dbReference type="SAM" id="Phobius"/>
    </source>
</evidence>
<proteinExistence type="predicted"/>
<accession>A0A699ZYQ8</accession>
<keyword evidence="1" id="KW-1133">Transmembrane helix</keyword>